<reference evidence="2 3" key="1">
    <citation type="journal article" date="2016" name="Nat. Commun.">
        <title>Thousands of microbial genomes shed light on interconnected biogeochemical processes in an aquifer system.</title>
        <authorList>
            <person name="Anantharaman K."/>
            <person name="Brown C.T."/>
            <person name="Hug L.A."/>
            <person name="Sharon I."/>
            <person name="Castelle C.J."/>
            <person name="Probst A.J."/>
            <person name="Thomas B.C."/>
            <person name="Singh A."/>
            <person name="Wilkins M.J."/>
            <person name="Karaoz U."/>
            <person name="Brodie E.L."/>
            <person name="Williams K.H."/>
            <person name="Hubbard S.S."/>
            <person name="Banfield J.F."/>
        </authorList>
    </citation>
    <scope>NUCLEOTIDE SEQUENCE [LARGE SCALE GENOMIC DNA]</scope>
</reference>
<dbReference type="EMBL" id="MHIS01000013">
    <property type="protein sequence ID" value="OGY56552.1"/>
    <property type="molecule type" value="Genomic_DNA"/>
</dbReference>
<evidence type="ECO:0000313" key="2">
    <source>
        <dbReference type="EMBL" id="OGY56552.1"/>
    </source>
</evidence>
<organism evidence="2 3">
    <name type="scientific">Candidatus Colwellbacteria bacterium GWA2_46_10</name>
    <dbReference type="NCBI Taxonomy" id="1797684"/>
    <lineage>
        <taxon>Bacteria</taxon>
        <taxon>Candidatus Colwelliibacteriota</taxon>
    </lineage>
</organism>
<name>A0A1G1YW07_9BACT</name>
<sequence length="85" mass="9540">MQSLFLELTLLVSLAVIVYLMSAAIPRIEDKKEGDDGGSKRSSLPLDKLDEVLLKAKDKFLHKMKVLVMKADNLISKQLKSKKNL</sequence>
<keyword evidence="1" id="KW-0472">Membrane</keyword>
<comment type="caution">
    <text evidence="2">The sequence shown here is derived from an EMBL/GenBank/DDBJ whole genome shotgun (WGS) entry which is preliminary data.</text>
</comment>
<dbReference type="Proteomes" id="UP000178179">
    <property type="component" value="Unassembled WGS sequence"/>
</dbReference>
<feature type="transmembrane region" description="Helical" evidence="1">
    <location>
        <begin position="6"/>
        <end position="25"/>
    </location>
</feature>
<accession>A0A1G1YW07</accession>
<keyword evidence="1" id="KW-0812">Transmembrane</keyword>
<evidence type="ECO:0000313" key="3">
    <source>
        <dbReference type="Proteomes" id="UP000178179"/>
    </source>
</evidence>
<proteinExistence type="predicted"/>
<evidence type="ECO:0000256" key="1">
    <source>
        <dbReference type="SAM" id="Phobius"/>
    </source>
</evidence>
<protein>
    <submittedName>
        <fullName evidence="2">Uncharacterized protein</fullName>
    </submittedName>
</protein>
<gene>
    <name evidence="2" type="ORF">A2119_01430</name>
</gene>
<keyword evidence="1" id="KW-1133">Transmembrane helix</keyword>
<dbReference type="AlphaFoldDB" id="A0A1G1YW07"/>